<dbReference type="EC" id="2.3.1.225" evidence="10"/>
<sequence length="234" mass="26985">MWRMHALATRHALAGTCALALAPLVGFLVGIAHTYWEISRSIPIITLYLWSLTFYSLIKSAIPCRGIPRDIHIIDIKDSKEIPLVYNTCNFSKYCHTCNVWRPHRAAHCSKCNCCFPQCDHHCPWLNNCIHYQNYRYFITFLLMGNSTMLLLMVLSFLKIHLDGIHSSKWALANGILISLTWPYMALLLGFHIWLGEKGITTREFFAKSPKRSWCLTDADHGLQNISMQWFHGN</sequence>
<reference evidence="12 13" key="1">
    <citation type="submission" date="2018-06" db="EMBL/GenBank/DDBJ databases">
        <title>Population genomics shows no distinction between pathogenic Candida krusei and environmental Pichia kudriavzevii: One species, four names.</title>
        <authorList>
            <person name="Douglass A.P."/>
            <person name="Offei B."/>
            <person name="Braun-Galleani S."/>
            <person name="Coughlan A.Y."/>
            <person name="Martos A."/>
            <person name="Ortiz-Merino R.A."/>
            <person name="Byrne K.P."/>
            <person name="Wolfe K.H."/>
        </authorList>
    </citation>
    <scope>NUCLEOTIDE SEQUENCE [LARGE SCALE GENOMIC DNA]</scope>
    <source>
        <strain evidence="12 13">CBS573</strain>
    </source>
</reference>
<name>A0A2U9RAB1_PICKU</name>
<evidence type="ECO:0000313" key="12">
    <source>
        <dbReference type="EMBL" id="AWU78372.1"/>
    </source>
</evidence>
<accession>A0A2U9RAB1</accession>
<feature type="transmembrane region" description="Helical" evidence="10">
    <location>
        <begin position="137"/>
        <end position="158"/>
    </location>
</feature>
<protein>
    <recommendedName>
        <fullName evidence="10">Palmitoyltransferase</fullName>
        <ecNumber evidence="10">2.3.1.225</ecNumber>
    </recommendedName>
</protein>
<comment type="subcellular location">
    <subcellularLocation>
        <location evidence="1">Membrane</location>
        <topology evidence="1">Multi-pass membrane protein</topology>
    </subcellularLocation>
</comment>
<dbReference type="GeneID" id="40386231"/>
<dbReference type="GO" id="GO:0016020">
    <property type="term" value="C:membrane"/>
    <property type="evidence" value="ECO:0007669"/>
    <property type="project" value="UniProtKB-SubCell"/>
</dbReference>
<dbReference type="GO" id="GO:0019706">
    <property type="term" value="F:protein-cysteine S-palmitoyltransferase activity"/>
    <property type="evidence" value="ECO:0007669"/>
    <property type="project" value="UniProtKB-EC"/>
</dbReference>
<feature type="transmembrane region" description="Helical" evidence="10">
    <location>
        <begin position="170"/>
        <end position="195"/>
    </location>
</feature>
<dbReference type="RefSeq" id="XP_029323848.1">
    <property type="nucleotide sequence ID" value="XM_029467988.1"/>
</dbReference>
<comment type="domain">
    <text evidence="10">The DHHC domain is required for palmitoyltransferase activity.</text>
</comment>
<keyword evidence="8 10" id="KW-0012">Acyltransferase</keyword>
<evidence type="ECO:0000256" key="5">
    <source>
        <dbReference type="ARBA" id="ARBA00023136"/>
    </source>
</evidence>
<evidence type="ECO:0000256" key="3">
    <source>
        <dbReference type="ARBA" id="ARBA00022692"/>
    </source>
</evidence>
<keyword evidence="2 10" id="KW-0808">Transferase</keyword>
<feature type="transmembrane region" description="Helical" evidence="10">
    <location>
        <begin position="12"/>
        <end position="36"/>
    </location>
</feature>
<keyword evidence="4 10" id="KW-1133">Transmembrane helix</keyword>
<keyword evidence="3 10" id="KW-0812">Transmembrane</keyword>
<evidence type="ECO:0000256" key="4">
    <source>
        <dbReference type="ARBA" id="ARBA00022989"/>
    </source>
</evidence>
<dbReference type="STRING" id="4909.A0A2U9RAB1"/>
<dbReference type="GO" id="GO:0005794">
    <property type="term" value="C:Golgi apparatus"/>
    <property type="evidence" value="ECO:0007669"/>
    <property type="project" value="TreeGrafter"/>
</dbReference>
<dbReference type="Proteomes" id="UP000249293">
    <property type="component" value="Chromosome 5"/>
</dbReference>
<gene>
    <name evidence="12" type="ORF">C5L36_0E04270</name>
</gene>
<keyword evidence="13" id="KW-1185">Reference proteome</keyword>
<evidence type="ECO:0000256" key="8">
    <source>
        <dbReference type="ARBA" id="ARBA00023315"/>
    </source>
</evidence>
<evidence type="ECO:0000256" key="2">
    <source>
        <dbReference type="ARBA" id="ARBA00022679"/>
    </source>
</evidence>
<evidence type="ECO:0000256" key="7">
    <source>
        <dbReference type="ARBA" id="ARBA00023288"/>
    </source>
</evidence>
<evidence type="ECO:0000259" key="11">
    <source>
        <dbReference type="Pfam" id="PF01529"/>
    </source>
</evidence>
<comment type="similarity">
    <text evidence="10">Belongs to the DHHC palmitoyltransferase family.</text>
</comment>
<dbReference type="InterPro" id="IPR039859">
    <property type="entry name" value="PFA4/ZDH16/20/ERF2-like"/>
</dbReference>
<keyword evidence="7" id="KW-0449">Lipoprotein</keyword>
<dbReference type="GO" id="GO:0006612">
    <property type="term" value="P:protein targeting to membrane"/>
    <property type="evidence" value="ECO:0007669"/>
    <property type="project" value="TreeGrafter"/>
</dbReference>
<evidence type="ECO:0000313" key="13">
    <source>
        <dbReference type="Proteomes" id="UP000249293"/>
    </source>
</evidence>
<feature type="transmembrane region" description="Helical" evidence="10">
    <location>
        <begin position="42"/>
        <end position="62"/>
    </location>
</feature>
<evidence type="ECO:0000256" key="1">
    <source>
        <dbReference type="ARBA" id="ARBA00004141"/>
    </source>
</evidence>
<evidence type="ECO:0000256" key="6">
    <source>
        <dbReference type="ARBA" id="ARBA00023139"/>
    </source>
</evidence>
<dbReference type="InterPro" id="IPR001594">
    <property type="entry name" value="Palmitoyltrfase_DHHC"/>
</dbReference>
<keyword evidence="6" id="KW-0564">Palmitate</keyword>
<organism evidence="12 13">
    <name type="scientific">Pichia kudriavzevii</name>
    <name type="common">Yeast</name>
    <name type="synonym">Issatchenkia orientalis</name>
    <dbReference type="NCBI Taxonomy" id="4909"/>
    <lineage>
        <taxon>Eukaryota</taxon>
        <taxon>Fungi</taxon>
        <taxon>Dikarya</taxon>
        <taxon>Ascomycota</taxon>
        <taxon>Saccharomycotina</taxon>
        <taxon>Pichiomycetes</taxon>
        <taxon>Pichiales</taxon>
        <taxon>Pichiaceae</taxon>
        <taxon>Pichia</taxon>
    </lineage>
</organism>
<dbReference type="EMBL" id="CP028777">
    <property type="protein sequence ID" value="AWU78372.1"/>
    <property type="molecule type" value="Genomic_DNA"/>
</dbReference>
<dbReference type="PROSITE" id="PS50216">
    <property type="entry name" value="DHHC"/>
    <property type="match status" value="1"/>
</dbReference>
<dbReference type="Pfam" id="PF01529">
    <property type="entry name" value="DHHC"/>
    <property type="match status" value="1"/>
</dbReference>
<comment type="catalytic activity">
    <reaction evidence="9 10">
        <text>L-cysteinyl-[protein] + hexadecanoyl-CoA = S-hexadecanoyl-L-cysteinyl-[protein] + CoA</text>
        <dbReference type="Rhea" id="RHEA:36683"/>
        <dbReference type="Rhea" id="RHEA-COMP:10131"/>
        <dbReference type="Rhea" id="RHEA-COMP:11032"/>
        <dbReference type="ChEBI" id="CHEBI:29950"/>
        <dbReference type="ChEBI" id="CHEBI:57287"/>
        <dbReference type="ChEBI" id="CHEBI:57379"/>
        <dbReference type="ChEBI" id="CHEBI:74151"/>
        <dbReference type="EC" id="2.3.1.225"/>
    </reaction>
</comment>
<keyword evidence="5 10" id="KW-0472">Membrane</keyword>
<dbReference type="VEuPathDB" id="FungiDB:C5L36_0E04270"/>
<evidence type="ECO:0000256" key="9">
    <source>
        <dbReference type="ARBA" id="ARBA00048048"/>
    </source>
</evidence>
<feature type="domain" description="Palmitoyltransferase DHHC" evidence="11">
    <location>
        <begin position="90"/>
        <end position="208"/>
    </location>
</feature>
<dbReference type="OrthoDB" id="9909019at2759"/>
<proteinExistence type="inferred from homology"/>
<dbReference type="KEGG" id="pkz:C5L36_0E04270"/>
<dbReference type="AlphaFoldDB" id="A0A2U9RAB1"/>
<dbReference type="PANTHER" id="PTHR22883">
    <property type="entry name" value="ZINC FINGER DHHC DOMAIN CONTAINING PROTEIN"/>
    <property type="match status" value="1"/>
</dbReference>
<dbReference type="GO" id="GO:0005783">
    <property type="term" value="C:endoplasmic reticulum"/>
    <property type="evidence" value="ECO:0007669"/>
    <property type="project" value="TreeGrafter"/>
</dbReference>
<evidence type="ECO:0000256" key="10">
    <source>
        <dbReference type="RuleBase" id="RU079119"/>
    </source>
</evidence>